<keyword evidence="1" id="KW-0812">Transmembrane</keyword>
<dbReference type="Proteomes" id="UP001558652">
    <property type="component" value="Unassembled WGS sequence"/>
</dbReference>
<protein>
    <submittedName>
        <fullName evidence="2">Uncharacterized protein</fullName>
    </submittedName>
</protein>
<keyword evidence="3" id="KW-1185">Reference proteome</keyword>
<gene>
    <name evidence="2" type="ORF">AAG570_001243</name>
</gene>
<reference evidence="2 3" key="1">
    <citation type="submission" date="2024-07" db="EMBL/GenBank/DDBJ databases">
        <title>Chromosome-level genome assembly of the water stick insect Ranatra chinensis (Heteroptera: Nepidae).</title>
        <authorList>
            <person name="Liu X."/>
        </authorList>
    </citation>
    <scope>NUCLEOTIDE SEQUENCE [LARGE SCALE GENOMIC DNA]</scope>
    <source>
        <strain evidence="2">Cailab_2021Rc</strain>
        <tissue evidence="2">Muscle</tissue>
    </source>
</reference>
<sequence length="112" mass="13029">MAPKRRNMPYENKKQEKTEIGMAIGHPFGDYHSQWTRSIQTDNTRAMKFLAVLFALCAITYAAHVQSRSFGNSIDDFVRELLEYVRKMMKEHEPLKVPDIPEQVINDNDSKI</sequence>
<comment type="caution">
    <text evidence="2">The sequence shown here is derived from an EMBL/GenBank/DDBJ whole genome shotgun (WGS) entry which is preliminary data.</text>
</comment>
<name>A0ABD0YZG2_9HEMI</name>
<dbReference type="EMBL" id="JBFDAA010000010">
    <property type="protein sequence ID" value="KAL1124619.1"/>
    <property type="molecule type" value="Genomic_DNA"/>
</dbReference>
<proteinExistence type="predicted"/>
<evidence type="ECO:0000313" key="2">
    <source>
        <dbReference type="EMBL" id="KAL1124619.1"/>
    </source>
</evidence>
<feature type="transmembrane region" description="Helical" evidence="1">
    <location>
        <begin position="46"/>
        <end position="64"/>
    </location>
</feature>
<evidence type="ECO:0000313" key="3">
    <source>
        <dbReference type="Proteomes" id="UP001558652"/>
    </source>
</evidence>
<keyword evidence="1" id="KW-1133">Transmembrane helix</keyword>
<organism evidence="2 3">
    <name type="scientific">Ranatra chinensis</name>
    <dbReference type="NCBI Taxonomy" id="642074"/>
    <lineage>
        <taxon>Eukaryota</taxon>
        <taxon>Metazoa</taxon>
        <taxon>Ecdysozoa</taxon>
        <taxon>Arthropoda</taxon>
        <taxon>Hexapoda</taxon>
        <taxon>Insecta</taxon>
        <taxon>Pterygota</taxon>
        <taxon>Neoptera</taxon>
        <taxon>Paraneoptera</taxon>
        <taxon>Hemiptera</taxon>
        <taxon>Heteroptera</taxon>
        <taxon>Panheteroptera</taxon>
        <taxon>Nepomorpha</taxon>
        <taxon>Nepidae</taxon>
        <taxon>Ranatrinae</taxon>
        <taxon>Ranatra</taxon>
    </lineage>
</organism>
<accession>A0ABD0YZG2</accession>
<evidence type="ECO:0000256" key="1">
    <source>
        <dbReference type="SAM" id="Phobius"/>
    </source>
</evidence>
<keyword evidence="1" id="KW-0472">Membrane</keyword>
<dbReference type="AlphaFoldDB" id="A0ABD0YZG2"/>